<keyword evidence="2" id="KW-1134">Transmembrane beta strand</keyword>
<dbReference type="GO" id="GO:0005886">
    <property type="term" value="C:plasma membrane"/>
    <property type="evidence" value="ECO:0007669"/>
    <property type="project" value="UniProtKB-SubCell"/>
</dbReference>
<name>A0A518ENX9_9BACT</name>
<dbReference type="PANTHER" id="PTHR30203">
    <property type="entry name" value="OUTER MEMBRANE CATION EFFLUX PROTEIN"/>
    <property type="match status" value="1"/>
</dbReference>
<gene>
    <name evidence="3" type="primary">ttgC</name>
    <name evidence="3" type="ORF">Poly30_12960</name>
</gene>
<evidence type="ECO:0000313" key="3">
    <source>
        <dbReference type="EMBL" id="QDV05794.1"/>
    </source>
</evidence>
<keyword evidence="2" id="KW-0472">Membrane</keyword>
<dbReference type="PANTHER" id="PTHR30203:SF33">
    <property type="entry name" value="BLR4455 PROTEIN"/>
    <property type="match status" value="1"/>
</dbReference>
<organism evidence="3 4">
    <name type="scientific">Saltatorellus ferox</name>
    <dbReference type="NCBI Taxonomy" id="2528018"/>
    <lineage>
        <taxon>Bacteria</taxon>
        <taxon>Pseudomonadati</taxon>
        <taxon>Planctomycetota</taxon>
        <taxon>Planctomycetia</taxon>
        <taxon>Planctomycetia incertae sedis</taxon>
        <taxon>Saltatorellus</taxon>
    </lineage>
</organism>
<reference evidence="3 4" key="1">
    <citation type="submission" date="2019-02" db="EMBL/GenBank/DDBJ databases">
        <title>Deep-cultivation of Planctomycetes and their phenomic and genomic characterization uncovers novel biology.</title>
        <authorList>
            <person name="Wiegand S."/>
            <person name="Jogler M."/>
            <person name="Boedeker C."/>
            <person name="Pinto D."/>
            <person name="Vollmers J."/>
            <person name="Rivas-Marin E."/>
            <person name="Kohn T."/>
            <person name="Peeters S.H."/>
            <person name="Heuer A."/>
            <person name="Rast P."/>
            <person name="Oberbeckmann S."/>
            <person name="Bunk B."/>
            <person name="Jeske O."/>
            <person name="Meyerdierks A."/>
            <person name="Storesund J.E."/>
            <person name="Kallscheuer N."/>
            <person name="Luecker S."/>
            <person name="Lage O.M."/>
            <person name="Pohl T."/>
            <person name="Merkel B.J."/>
            <person name="Hornburger P."/>
            <person name="Mueller R.-W."/>
            <person name="Bruemmer F."/>
            <person name="Labrenz M."/>
            <person name="Spormann A.M."/>
            <person name="Op den Camp H."/>
            <person name="Overmann J."/>
            <person name="Amann R."/>
            <person name="Jetten M.S.M."/>
            <person name="Mascher T."/>
            <person name="Medema M.H."/>
            <person name="Devos D.P."/>
            <person name="Kaster A.-K."/>
            <person name="Ovreas L."/>
            <person name="Rohde M."/>
            <person name="Galperin M.Y."/>
            <person name="Jogler C."/>
        </authorList>
    </citation>
    <scope>NUCLEOTIDE SEQUENCE [LARGE SCALE GENOMIC DNA]</scope>
    <source>
        <strain evidence="3 4">Poly30</strain>
    </source>
</reference>
<keyword evidence="2" id="KW-0449">Lipoprotein</keyword>
<dbReference type="InterPro" id="IPR003423">
    <property type="entry name" value="OMP_efflux"/>
</dbReference>
<dbReference type="RefSeq" id="WP_145195409.1">
    <property type="nucleotide sequence ID" value="NZ_CP036434.1"/>
</dbReference>
<evidence type="ECO:0000313" key="4">
    <source>
        <dbReference type="Proteomes" id="UP000320390"/>
    </source>
</evidence>
<comment type="similarity">
    <text evidence="1 2">Belongs to the outer membrane factor (OMF) (TC 1.B.17) family.</text>
</comment>
<dbReference type="EMBL" id="CP036434">
    <property type="protein sequence ID" value="QDV05794.1"/>
    <property type="molecule type" value="Genomic_DNA"/>
</dbReference>
<dbReference type="Proteomes" id="UP000320390">
    <property type="component" value="Chromosome"/>
</dbReference>
<dbReference type="AlphaFoldDB" id="A0A518ENX9"/>
<dbReference type="GO" id="GO:0015562">
    <property type="term" value="F:efflux transmembrane transporter activity"/>
    <property type="evidence" value="ECO:0007669"/>
    <property type="project" value="InterPro"/>
</dbReference>
<dbReference type="InterPro" id="IPR010131">
    <property type="entry name" value="MdtP/NodT-like"/>
</dbReference>
<comment type="subcellular location">
    <subcellularLocation>
        <location evidence="2">Cell membrane</location>
        <topology evidence="2">Lipid-anchor</topology>
    </subcellularLocation>
</comment>
<protein>
    <submittedName>
        <fullName evidence="3">Putative efflux pump outer membrane protein TtgC</fullName>
    </submittedName>
</protein>
<keyword evidence="2" id="KW-0564">Palmitate</keyword>
<dbReference type="Pfam" id="PF02321">
    <property type="entry name" value="OEP"/>
    <property type="match status" value="2"/>
</dbReference>
<dbReference type="SUPFAM" id="SSF56954">
    <property type="entry name" value="Outer membrane efflux proteins (OEP)"/>
    <property type="match status" value="1"/>
</dbReference>
<accession>A0A518ENX9</accession>
<dbReference type="Gene3D" id="2.20.200.10">
    <property type="entry name" value="Outer membrane efflux proteins (OEP)"/>
    <property type="match status" value="1"/>
</dbReference>
<dbReference type="NCBIfam" id="TIGR01845">
    <property type="entry name" value="outer_NodT"/>
    <property type="match status" value="1"/>
</dbReference>
<evidence type="ECO:0000256" key="1">
    <source>
        <dbReference type="ARBA" id="ARBA00007613"/>
    </source>
</evidence>
<keyword evidence="4" id="KW-1185">Reference proteome</keyword>
<evidence type="ECO:0000256" key="2">
    <source>
        <dbReference type="RuleBase" id="RU362097"/>
    </source>
</evidence>
<dbReference type="Gene3D" id="1.20.1600.10">
    <property type="entry name" value="Outer membrane efflux proteins (OEP)"/>
    <property type="match status" value="1"/>
</dbReference>
<keyword evidence="2" id="KW-0812">Transmembrane</keyword>
<sequence length="487" mass="52342">MIDRIHSIRACGALLLMGSATGCWTSPEPGVDSISVDLPEAWRDGAVDSDTDPEAAAVGLAESGTRWWTTFESPTLDAAVNDVLGSNLELSEAWSRLAQASASSWAAGAPRIPTLDLAASVQRQEIRQSGGGTAALPVRTGYVYNLGPSLSYEVDLFGRIDSALKAARLEEAATAADVQATALALTGRATDAWILAVQNRALSRLVRDQIGVGEQLLKVTENRFGTGSGSVLDVLQQKRQLQSTRAELPNFEGAAERAVHTLNTLSGRAPRDPELSGQDLPSTLPGLPPLPELDVPTALLTLRPDVVAALRRVERSDRNVASAIAARYPRLSLTASYRFDGSELSALFDRTFNNIVANLALPLLDGGTRRAEVARQRAILEGAIATLQRTILTALQEVEDALSREQRGVQRLHALEEQYTIASDELAQARRRYVGGVDTYLQVLSAVQNLQTLERQLLNDRAAVLQARAALLRALGGAWLDDLQPNP</sequence>
<proteinExistence type="inferred from homology"/>
<dbReference type="OrthoDB" id="9770517at2"/>
<dbReference type="PROSITE" id="PS51257">
    <property type="entry name" value="PROKAR_LIPOPROTEIN"/>
    <property type="match status" value="1"/>
</dbReference>